<comment type="caution">
    <text evidence="1">The sequence shown here is derived from an EMBL/GenBank/DDBJ whole genome shotgun (WGS) entry which is preliminary data.</text>
</comment>
<reference evidence="2 4" key="2">
    <citation type="submission" date="2019-11" db="EMBL/GenBank/DDBJ databases">
        <title>Whole-genome sequencing of Allorhizobium vitis.</title>
        <authorList>
            <person name="Gan H.M."/>
            <person name="Savka M.A."/>
        </authorList>
    </citation>
    <scope>NUCLEOTIDE SEQUENCE [LARGE SCALE GENOMIC DNA]</scope>
    <source>
        <strain evidence="2 4">AB4</strain>
    </source>
</reference>
<dbReference type="EMBL" id="QUSG01000004">
    <property type="protein sequence ID" value="KAA3528292.1"/>
    <property type="molecule type" value="Genomic_DNA"/>
</dbReference>
<evidence type="ECO:0000313" key="6">
    <source>
        <dbReference type="Proteomes" id="UP000440716"/>
    </source>
</evidence>
<dbReference type="OrthoDB" id="5465390at2"/>
<evidence type="ECO:0000313" key="1">
    <source>
        <dbReference type="EMBL" id="KAA3528292.1"/>
    </source>
</evidence>
<dbReference type="Proteomes" id="UP000440716">
    <property type="component" value="Unassembled WGS sequence"/>
</dbReference>
<evidence type="ECO:0000313" key="5">
    <source>
        <dbReference type="Proteomes" id="UP000436911"/>
    </source>
</evidence>
<evidence type="ECO:0000313" key="4">
    <source>
        <dbReference type="Proteomes" id="UP000175993"/>
    </source>
</evidence>
<reference evidence="1 5" key="1">
    <citation type="submission" date="2018-08" db="EMBL/GenBank/DDBJ databases">
        <title>Genome sequencing of Agrobacterium vitis strain ICMP 10754.</title>
        <authorList>
            <person name="Visnovsky S.B."/>
            <person name="Pitman A.R."/>
        </authorList>
    </citation>
    <scope>NUCLEOTIDE SEQUENCE [LARGE SCALE GENOMIC DNA]</scope>
    <source>
        <strain evidence="1 5">ICMP 10754</strain>
    </source>
</reference>
<dbReference type="EMBL" id="MBEV02000002">
    <property type="protein sequence ID" value="MUP04041.1"/>
    <property type="molecule type" value="Genomic_DNA"/>
</dbReference>
<dbReference type="GeneID" id="60681276"/>
<proteinExistence type="predicted"/>
<reference evidence="3 6" key="3">
    <citation type="submission" date="2019-12" db="EMBL/GenBank/DDBJ databases">
        <title>Whole-genome sequencing of Allorhizobium vitis.</title>
        <authorList>
            <person name="Gan H.M."/>
            <person name="Szegedi E."/>
            <person name="Burr T."/>
            <person name="Savka M.A."/>
        </authorList>
    </citation>
    <scope>NUCLEOTIDE SEQUENCE [LARGE SCALE GENOMIC DNA]</scope>
    <source>
        <strain evidence="3 6">CG415</strain>
    </source>
</reference>
<evidence type="ECO:0000313" key="2">
    <source>
        <dbReference type="EMBL" id="MUP04041.1"/>
    </source>
</evidence>
<evidence type="ECO:0000313" key="3">
    <source>
        <dbReference type="EMBL" id="MVA57140.1"/>
    </source>
</evidence>
<protein>
    <submittedName>
        <fullName evidence="1">Uncharacterized protein</fullName>
    </submittedName>
</protein>
<dbReference type="AlphaFoldDB" id="A0A109CNA3"/>
<sequence>MPKYVTRPAAESYGYAIGILAIDGGEPGDVGNPSSYSYPVLYRSLHPGDVAEEDLVIGLARELFACGVRAIGGTGGSLFRHQRAVAAAVDIPVCLSPVACMPMVAATFLPSVQ</sequence>
<dbReference type="EMBL" id="WPHU01000005">
    <property type="protein sequence ID" value="MVA57140.1"/>
    <property type="molecule type" value="Genomic_DNA"/>
</dbReference>
<dbReference type="Proteomes" id="UP000175993">
    <property type="component" value="Unassembled WGS sequence"/>
</dbReference>
<dbReference type="RefSeq" id="WP_060719703.1">
    <property type="nucleotide sequence ID" value="NZ_CP146242.1"/>
</dbReference>
<accession>A0A109CNA3</accession>
<name>A0A109CNA3_AGRVI</name>
<gene>
    <name evidence="2" type="ORF">BBI04_004305</name>
    <name evidence="1" type="ORF">DXT89_09690</name>
    <name evidence="3" type="ORF">GOZ88_13620</name>
</gene>
<dbReference type="Proteomes" id="UP000436911">
    <property type="component" value="Unassembled WGS sequence"/>
</dbReference>
<organism evidence="1 5">
    <name type="scientific">Agrobacterium vitis</name>
    <name type="common">Rhizobium vitis</name>
    <dbReference type="NCBI Taxonomy" id="373"/>
    <lineage>
        <taxon>Bacteria</taxon>
        <taxon>Pseudomonadati</taxon>
        <taxon>Pseudomonadota</taxon>
        <taxon>Alphaproteobacteria</taxon>
        <taxon>Hyphomicrobiales</taxon>
        <taxon>Rhizobiaceae</taxon>
        <taxon>Rhizobium/Agrobacterium group</taxon>
        <taxon>Agrobacterium</taxon>
    </lineage>
</organism>